<comment type="caution">
    <text evidence="1">The sequence shown here is derived from an EMBL/GenBank/DDBJ whole genome shotgun (WGS) entry which is preliminary data.</text>
</comment>
<dbReference type="EMBL" id="JADOXO010001084">
    <property type="protein sequence ID" value="KAF9798190.1"/>
    <property type="molecule type" value="Genomic_DNA"/>
</dbReference>
<name>A0A8H7NRW5_9APHY</name>
<sequence>MLGPSDGLVMLVILIDRSRRAVWTRLRFTSKYEGGGAFSQVDVEEVL</sequence>
<dbReference type="AlphaFoldDB" id="A0A8H7NRW5"/>
<accession>A0A8H7NRW5</accession>
<evidence type="ECO:0000313" key="2">
    <source>
        <dbReference type="Proteomes" id="UP000639403"/>
    </source>
</evidence>
<organism evidence="1 2">
    <name type="scientific">Rhodonia placenta</name>
    <dbReference type="NCBI Taxonomy" id="104341"/>
    <lineage>
        <taxon>Eukaryota</taxon>
        <taxon>Fungi</taxon>
        <taxon>Dikarya</taxon>
        <taxon>Basidiomycota</taxon>
        <taxon>Agaricomycotina</taxon>
        <taxon>Agaricomycetes</taxon>
        <taxon>Polyporales</taxon>
        <taxon>Adustoporiaceae</taxon>
        <taxon>Rhodonia</taxon>
    </lineage>
</organism>
<reference evidence="1" key="2">
    <citation type="journal article" name="Front. Microbiol.">
        <title>Degradative Capacity of Two Strains of Rhodonia placenta: From Phenotype to Genotype.</title>
        <authorList>
            <person name="Kolle M."/>
            <person name="Horta M.A.C."/>
            <person name="Nowrousian M."/>
            <person name="Ohm R.A."/>
            <person name="Benz J.P."/>
            <person name="Pilgard A."/>
        </authorList>
    </citation>
    <scope>NUCLEOTIDE SEQUENCE</scope>
    <source>
        <strain evidence="1">FPRL280</strain>
    </source>
</reference>
<dbReference type="Proteomes" id="UP000639403">
    <property type="component" value="Unassembled WGS sequence"/>
</dbReference>
<gene>
    <name evidence="1" type="ORF">IEO21_10775</name>
</gene>
<proteinExistence type="predicted"/>
<reference evidence="1" key="1">
    <citation type="submission" date="2020-11" db="EMBL/GenBank/DDBJ databases">
        <authorList>
            <person name="Koelle M."/>
            <person name="Horta M.A.C."/>
            <person name="Nowrousian M."/>
            <person name="Ohm R.A."/>
            <person name="Benz P."/>
            <person name="Pilgard A."/>
        </authorList>
    </citation>
    <scope>NUCLEOTIDE SEQUENCE</scope>
    <source>
        <strain evidence="1">FPRL280</strain>
    </source>
</reference>
<protein>
    <submittedName>
        <fullName evidence="1">Uncharacterized protein</fullName>
    </submittedName>
</protein>
<evidence type="ECO:0000313" key="1">
    <source>
        <dbReference type="EMBL" id="KAF9798190.1"/>
    </source>
</evidence>